<dbReference type="InterPro" id="IPR000917">
    <property type="entry name" value="Sulfatase_N"/>
</dbReference>
<evidence type="ECO:0000256" key="2">
    <source>
        <dbReference type="ARBA" id="ARBA00022723"/>
    </source>
</evidence>
<evidence type="ECO:0000256" key="4">
    <source>
        <dbReference type="ARBA" id="ARBA00022837"/>
    </source>
</evidence>
<keyword evidence="7" id="KW-1185">Reference proteome</keyword>
<sequence>MTDNQIGQPGYEGHINDRVVTVATLLRNAGYHTYMAGKWHLGLEVEQDPFNRGFERAFTLLQGGASHFGDEWMMYANYTPIYREDGVRSHVPYDFYSSEFYADKIMEYIDSVKDGQPFFAYLSMTAPHDPLHLPDDWLDRYRGRYDSGYEKLREERLERMKSLGIVPDGTELSRPAPMISKWNSLDDSQRRYSSRRMEIHAGMVENIDHHLGRVFDYLKRENKYDNTLILLMSDNGASPTEVHNYPGTTREWHQRNSDNRFENMGQRGSRISIGSAWALASNTPLRHFKGVHAEGGIRVPFIVSGPGVTRTGQIDSAFTHVTDVAPTILEMAGVSQPDPDKFAERDVSPMTGMSMRPFLSGKADSVRDADDAVAWESLGWRAVRQGPWKAVWLAEPFGPNDWQLFDMASDMSERNDLANAERAKLGELILIWEDYADDVGVVLPMSTIGLDD</sequence>
<dbReference type="PANTHER" id="PTHR42693">
    <property type="entry name" value="ARYLSULFATASE FAMILY MEMBER"/>
    <property type="match status" value="1"/>
</dbReference>
<dbReference type="PROSITE" id="PS00149">
    <property type="entry name" value="SULFATASE_2"/>
    <property type="match status" value="1"/>
</dbReference>
<dbReference type="AlphaFoldDB" id="A0A1G9JSM7"/>
<evidence type="ECO:0000313" key="6">
    <source>
        <dbReference type="EMBL" id="SDL40276.1"/>
    </source>
</evidence>
<evidence type="ECO:0000259" key="5">
    <source>
        <dbReference type="Pfam" id="PF00884"/>
    </source>
</evidence>
<name>A0A1G9JSM7_9RHOB</name>
<reference evidence="6 7" key="1">
    <citation type="submission" date="2016-10" db="EMBL/GenBank/DDBJ databases">
        <authorList>
            <person name="de Groot N.N."/>
        </authorList>
    </citation>
    <scope>NUCLEOTIDE SEQUENCE [LARGE SCALE GENOMIC DNA]</scope>
    <source>
        <strain evidence="6 7">DSM 25294</strain>
    </source>
</reference>
<dbReference type="STRING" id="571298.SAMN04488026_108315"/>
<evidence type="ECO:0000256" key="3">
    <source>
        <dbReference type="ARBA" id="ARBA00022801"/>
    </source>
</evidence>
<proteinExistence type="inferred from homology"/>
<dbReference type="GO" id="GO:0046872">
    <property type="term" value="F:metal ion binding"/>
    <property type="evidence" value="ECO:0007669"/>
    <property type="project" value="UniProtKB-KW"/>
</dbReference>
<dbReference type="Proteomes" id="UP000199382">
    <property type="component" value="Unassembled WGS sequence"/>
</dbReference>
<keyword evidence="4" id="KW-0106">Calcium</keyword>
<dbReference type="InterPro" id="IPR050738">
    <property type="entry name" value="Sulfatase"/>
</dbReference>
<dbReference type="InterPro" id="IPR024607">
    <property type="entry name" value="Sulfatase_CS"/>
</dbReference>
<feature type="domain" description="Sulfatase N-terminal" evidence="5">
    <location>
        <begin position="13"/>
        <end position="334"/>
    </location>
</feature>
<accession>A0A1G9JSM7</accession>
<evidence type="ECO:0000313" key="7">
    <source>
        <dbReference type="Proteomes" id="UP000199382"/>
    </source>
</evidence>
<dbReference type="Pfam" id="PF00884">
    <property type="entry name" value="Sulfatase"/>
    <property type="match status" value="1"/>
</dbReference>
<dbReference type="GO" id="GO:0004065">
    <property type="term" value="F:arylsulfatase activity"/>
    <property type="evidence" value="ECO:0007669"/>
    <property type="project" value="TreeGrafter"/>
</dbReference>
<protein>
    <submittedName>
        <fullName evidence="6">Arylsulfatase</fullName>
    </submittedName>
</protein>
<dbReference type="SUPFAM" id="SSF53649">
    <property type="entry name" value="Alkaline phosphatase-like"/>
    <property type="match status" value="1"/>
</dbReference>
<keyword evidence="3" id="KW-0378">Hydrolase</keyword>
<dbReference type="InterPro" id="IPR017850">
    <property type="entry name" value="Alkaline_phosphatase_core_sf"/>
</dbReference>
<dbReference type="PANTHER" id="PTHR42693:SF33">
    <property type="entry name" value="ARYLSULFATASE"/>
    <property type="match status" value="1"/>
</dbReference>
<evidence type="ECO:0000256" key="1">
    <source>
        <dbReference type="ARBA" id="ARBA00008779"/>
    </source>
</evidence>
<comment type="similarity">
    <text evidence="1">Belongs to the sulfatase family.</text>
</comment>
<dbReference type="Gene3D" id="3.30.1120.10">
    <property type="match status" value="1"/>
</dbReference>
<dbReference type="EMBL" id="FNEK01000083">
    <property type="protein sequence ID" value="SDL40276.1"/>
    <property type="molecule type" value="Genomic_DNA"/>
</dbReference>
<gene>
    <name evidence="6" type="ORF">SAMN04488026_108315</name>
</gene>
<keyword evidence="2" id="KW-0479">Metal-binding</keyword>
<dbReference type="Gene3D" id="3.40.720.10">
    <property type="entry name" value="Alkaline Phosphatase, subunit A"/>
    <property type="match status" value="1"/>
</dbReference>
<organism evidence="6 7">
    <name type="scientific">Aliiruegeria lutimaris</name>
    <dbReference type="NCBI Taxonomy" id="571298"/>
    <lineage>
        <taxon>Bacteria</taxon>
        <taxon>Pseudomonadati</taxon>
        <taxon>Pseudomonadota</taxon>
        <taxon>Alphaproteobacteria</taxon>
        <taxon>Rhodobacterales</taxon>
        <taxon>Roseobacteraceae</taxon>
        <taxon>Aliiruegeria</taxon>
    </lineage>
</organism>